<dbReference type="Proteomes" id="UP000178323">
    <property type="component" value="Unassembled WGS sequence"/>
</dbReference>
<dbReference type="EMBL" id="MFFS01000017">
    <property type="protein sequence ID" value="OGF22667.1"/>
    <property type="molecule type" value="Genomic_DNA"/>
</dbReference>
<gene>
    <name evidence="1" type="ORF">A2Y83_01180</name>
</gene>
<name>A0A1F5S7M6_9BACT</name>
<proteinExistence type="predicted"/>
<dbReference type="AlphaFoldDB" id="A0A1F5S7M6"/>
<comment type="caution">
    <text evidence="1">The sequence shown here is derived from an EMBL/GenBank/DDBJ whole genome shotgun (WGS) entry which is preliminary data.</text>
</comment>
<protein>
    <submittedName>
        <fullName evidence="1">Uncharacterized protein</fullName>
    </submittedName>
</protein>
<evidence type="ECO:0000313" key="2">
    <source>
        <dbReference type="Proteomes" id="UP000178323"/>
    </source>
</evidence>
<reference evidence="1 2" key="1">
    <citation type="journal article" date="2016" name="Nat. Commun.">
        <title>Thousands of microbial genomes shed light on interconnected biogeochemical processes in an aquifer system.</title>
        <authorList>
            <person name="Anantharaman K."/>
            <person name="Brown C.T."/>
            <person name="Hug L.A."/>
            <person name="Sharon I."/>
            <person name="Castelle C.J."/>
            <person name="Probst A.J."/>
            <person name="Thomas B.C."/>
            <person name="Singh A."/>
            <person name="Wilkins M.J."/>
            <person name="Karaoz U."/>
            <person name="Brodie E.L."/>
            <person name="Williams K.H."/>
            <person name="Hubbard S.S."/>
            <person name="Banfield J.F."/>
        </authorList>
    </citation>
    <scope>NUCLEOTIDE SEQUENCE [LARGE SCALE GENOMIC DNA]</scope>
</reference>
<organism evidence="1 2">
    <name type="scientific">Candidatus Falkowbacteria bacterium RBG_13_39_14</name>
    <dbReference type="NCBI Taxonomy" id="1797985"/>
    <lineage>
        <taxon>Bacteria</taxon>
        <taxon>Candidatus Falkowiibacteriota</taxon>
    </lineage>
</organism>
<evidence type="ECO:0000313" key="1">
    <source>
        <dbReference type="EMBL" id="OGF22667.1"/>
    </source>
</evidence>
<accession>A0A1F5S7M6</accession>
<sequence>MFLIRNKVFDKLRRYFTALANLQSLTVLGAPEVIKKGTEALIKKNRDEIPATINLNCPELITLKHLILLDEKLFDLCCCLPTQCCFCDYNQTASDDISEGSVSEESVEEGYFICQIHGNVKYDSVWLCDNFLSTIYPEQSFDNFGRRVSEIESDFEELQILISKYLQYAKSQIKTQKVFWLSRHELSKSQIEAIQDLHGKDVEIIKRPTNFSSEKDFIETVNAYRNGFVYTVASAPMYLSAMSAGLNFGIFQNHNAQRKDGTFGLTAVYHVGNREIKKVWENPDPESDTGELLAPAS</sequence>